<sequence>MPRWIVIGVVLLSPVTAQYQSNAASLTPEKPCPQSVQYWLELPPTRWPVESLRLGGQRYGMELLLRLLGSEARQPQAYLRQQLAAAKLSLASGAEPSAIAATVAEADQMLQRFATREQMLALGDALETCVSLRESSEAYTRYRRYTPGCR</sequence>
<dbReference type="Proteomes" id="UP000001916">
    <property type="component" value="Chromosome"/>
</dbReference>
<dbReference type="HOGENOM" id="CLU_1738338_0_0_0"/>
<dbReference type="EMBL" id="CP002042">
    <property type="protein sequence ID" value="ADH62176.1"/>
    <property type="molecule type" value="Genomic_DNA"/>
</dbReference>
<dbReference type="AlphaFoldDB" id="D7BHD8"/>
<evidence type="ECO:0000313" key="2">
    <source>
        <dbReference type="Proteomes" id="UP000001916"/>
    </source>
</evidence>
<name>D7BHD8_ALLS1</name>
<proteinExistence type="predicted"/>
<accession>D7BHD8</accession>
<keyword evidence="2" id="KW-1185">Reference proteome</keyword>
<dbReference type="eggNOG" id="COG5624">
    <property type="taxonomic scope" value="Bacteria"/>
</dbReference>
<organism evidence="1 2">
    <name type="scientific">Allomeiothermus silvanus (strain ATCC 700542 / DSM 9946 / NBRC 106475 / NCIMB 13440 / VI-R2)</name>
    <name type="common">Thermus silvanus</name>
    <dbReference type="NCBI Taxonomy" id="526227"/>
    <lineage>
        <taxon>Bacteria</taxon>
        <taxon>Thermotogati</taxon>
        <taxon>Deinococcota</taxon>
        <taxon>Deinococci</taxon>
        <taxon>Thermales</taxon>
        <taxon>Thermaceae</taxon>
        <taxon>Allomeiothermus</taxon>
    </lineage>
</organism>
<dbReference type="RefSeq" id="WP_013156783.1">
    <property type="nucleotide sequence ID" value="NC_014212.1"/>
</dbReference>
<gene>
    <name evidence="1" type="ordered locus">Mesil_0232</name>
</gene>
<reference evidence="1 2" key="1">
    <citation type="journal article" date="2010" name="Stand. Genomic Sci.">
        <title>Complete genome sequence of Meiothermus silvanus type strain (VI-R2).</title>
        <authorList>
            <person name="Sikorski J."/>
            <person name="Tindall B.J."/>
            <person name="Lowry S."/>
            <person name="Lucas S."/>
            <person name="Nolan M."/>
            <person name="Copeland A."/>
            <person name="Glavina Del Rio T."/>
            <person name="Tice H."/>
            <person name="Cheng J.F."/>
            <person name="Han C."/>
            <person name="Pitluck S."/>
            <person name="Liolios K."/>
            <person name="Ivanova N."/>
            <person name="Mavromatis K."/>
            <person name="Mikhailova N."/>
            <person name="Pati A."/>
            <person name="Goodwin L."/>
            <person name="Chen A."/>
            <person name="Palaniappan K."/>
            <person name="Land M."/>
            <person name="Hauser L."/>
            <person name="Chang Y.J."/>
            <person name="Jeffries C.D."/>
            <person name="Rohde M."/>
            <person name="Goker M."/>
            <person name="Woyke T."/>
            <person name="Bristow J."/>
            <person name="Eisen J.A."/>
            <person name="Markowitz V."/>
            <person name="Hugenholtz P."/>
            <person name="Kyrpides N.C."/>
            <person name="Klenk H.P."/>
            <person name="Lapidus A."/>
        </authorList>
    </citation>
    <scope>NUCLEOTIDE SEQUENCE [LARGE SCALE GENOMIC DNA]</scope>
    <source>
        <strain evidence="2">ATCC 700542 / DSM 9946 / VI-R2</strain>
    </source>
</reference>
<dbReference type="OrthoDB" id="9944380at2"/>
<dbReference type="KEGG" id="msv:Mesil_0232"/>
<evidence type="ECO:0000313" key="1">
    <source>
        <dbReference type="EMBL" id="ADH62176.1"/>
    </source>
</evidence>
<dbReference type="STRING" id="526227.Mesil_0232"/>
<protein>
    <submittedName>
        <fullName evidence="1">Uncharacterized protein</fullName>
    </submittedName>
</protein>